<dbReference type="Proteomes" id="UP000709351">
    <property type="component" value="Unassembled WGS sequence"/>
</dbReference>
<reference evidence="2" key="1">
    <citation type="submission" date="2020-04" db="EMBL/GenBank/DDBJ databases">
        <title>Deep metagenomics examines the oral microbiome during advanced dental caries in children, revealing novel taxa and co-occurrences with host molecules.</title>
        <authorList>
            <person name="Baker J.L."/>
            <person name="Morton J.T."/>
            <person name="Dinis M."/>
            <person name="Alvarez R."/>
            <person name="Tran N.C."/>
            <person name="Knight R."/>
            <person name="Edlund A."/>
        </authorList>
    </citation>
    <scope>NUCLEOTIDE SEQUENCE</scope>
    <source>
        <strain evidence="2">JCVI_24_bin.2</strain>
    </source>
</reference>
<sequence>MKKHYLRKKFSMIFAGVFFALIVIMLIGDNFFLERFYEYRKEHVLQNAYLEIDRYLQEGGGFSSVFPEEKSGSGTDTAVT</sequence>
<dbReference type="GO" id="GO:0016301">
    <property type="term" value="F:kinase activity"/>
    <property type="evidence" value="ECO:0007669"/>
    <property type="project" value="UniProtKB-KW"/>
</dbReference>
<organism evidence="2 3">
    <name type="scientific">Oribacterium parvum</name>
    <dbReference type="NCBI Taxonomy" id="1501329"/>
    <lineage>
        <taxon>Bacteria</taxon>
        <taxon>Bacillati</taxon>
        <taxon>Bacillota</taxon>
        <taxon>Clostridia</taxon>
        <taxon>Lachnospirales</taxon>
        <taxon>Lachnospiraceae</taxon>
        <taxon>Oribacterium</taxon>
    </lineage>
</organism>
<keyword evidence="2" id="KW-0418">Kinase</keyword>
<proteinExistence type="predicted"/>
<feature type="transmembrane region" description="Helical" evidence="1">
    <location>
        <begin position="12"/>
        <end position="33"/>
    </location>
</feature>
<evidence type="ECO:0000313" key="3">
    <source>
        <dbReference type="Proteomes" id="UP000709351"/>
    </source>
</evidence>
<name>A0A930GZU4_9FIRM</name>
<evidence type="ECO:0000256" key="1">
    <source>
        <dbReference type="SAM" id="Phobius"/>
    </source>
</evidence>
<comment type="caution">
    <text evidence="2">The sequence shown here is derived from an EMBL/GenBank/DDBJ whole genome shotgun (WGS) entry which is preliminary data.</text>
</comment>
<feature type="non-terminal residue" evidence="2">
    <location>
        <position position="80"/>
    </location>
</feature>
<evidence type="ECO:0000313" key="2">
    <source>
        <dbReference type="EMBL" id="MBF1283412.1"/>
    </source>
</evidence>
<gene>
    <name evidence="2" type="ORF">HXM93_02610</name>
</gene>
<keyword evidence="2" id="KW-0808">Transferase</keyword>
<keyword evidence="1" id="KW-0812">Transmembrane</keyword>
<protein>
    <submittedName>
        <fullName evidence="2">Two-component sensor histidine kinase</fullName>
    </submittedName>
</protein>
<accession>A0A930GZU4</accession>
<keyword evidence="1" id="KW-0472">Membrane</keyword>
<keyword evidence="1" id="KW-1133">Transmembrane helix</keyword>
<dbReference type="EMBL" id="JABZRD010000119">
    <property type="protein sequence ID" value="MBF1283412.1"/>
    <property type="molecule type" value="Genomic_DNA"/>
</dbReference>
<dbReference type="AlphaFoldDB" id="A0A930GZU4"/>